<protein>
    <submittedName>
        <fullName evidence="1">Uncharacterized protein</fullName>
    </submittedName>
</protein>
<dbReference type="EMBL" id="QGTQ01000014">
    <property type="protein sequence ID" value="PWV99464.1"/>
    <property type="molecule type" value="Genomic_DNA"/>
</dbReference>
<name>A0A2V2YZS4_9BACL</name>
<evidence type="ECO:0000313" key="2">
    <source>
        <dbReference type="Proteomes" id="UP000246635"/>
    </source>
</evidence>
<organism evidence="1 2">
    <name type="scientific">Paenibacillus cellulosilyticus</name>
    <dbReference type="NCBI Taxonomy" id="375489"/>
    <lineage>
        <taxon>Bacteria</taxon>
        <taxon>Bacillati</taxon>
        <taxon>Bacillota</taxon>
        <taxon>Bacilli</taxon>
        <taxon>Bacillales</taxon>
        <taxon>Paenibacillaceae</taxon>
        <taxon>Paenibacillus</taxon>
    </lineage>
</organism>
<dbReference type="OrthoDB" id="2575320at2"/>
<dbReference type="RefSeq" id="WP_110045209.1">
    <property type="nucleotide sequence ID" value="NZ_CP054612.1"/>
</dbReference>
<accession>A0A2V2YZS4</accession>
<keyword evidence="2" id="KW-1185">Reference proteome</keyword>
<evidence type="ECO:0000313" key="1">
    <source>
        <dbReference type="EMBL" id="PWV99464.1"/>
    </source>
</evidence>
<proteinExistence type="predicted"/>
<comment type="caution">
    <text evidence="1">The sequence shown here is derived from an EMBL/GenBank/DDBJ whole genome shotgun (WGS) entry which is preliminary data.</text>
</comment>
<dbReference type="AlphaFoldDB" id="A0A2V2YZS4"/>
<reference evidence="1 2" key="1">
    <citation type="submission" date="2018-05" db="EMBL/GenBank/DDBJ databases">
        <title>Genomic Encyclopedia of Type Strains, Phase III (KMG-III): the genomes of soil and plant-associated and newly described type strains.</title>
        <authorList>
            <person name="Whitman W."/>
        </authorList>
    </citation>
    <scope>NUCLEOTIDE SEQUENCE [LARGE SCALE GENOMIC DNA]</scope>
    <source>
        <strain evidence="1 2">CECT 5696</strain>
    </source>
</reference>
<sequence length="234" mass="27859">MKVDFEYEEDLFPKKITDFSKAVTKFVLEYFQTNYKMDMSRSLHNYKLIRLLIMLNPNKIDKLSGTLIDAVEFIIKTYNVNSKIMNDIVIDSIKKQEEALHFFWEYTSTARLLKDKKISFRKKTAYRFNMIHQIVEHMLKRESNLLYFAFQVANKKNVVKDTKLNEIVETLLILPFEYFKSMDQNKLKNISINQWRNIAAHSSYECRNETIECTYSNNKSKVITLSELDDLQRG</sequence>
<dbReference type="Proteomes" id="UP000246635">
    <property type="component" value="Unassembled WGS sequence"/>
</dbReference>
<gene>
    <name evidence="1" type="ORF">DFQ01_11440</name>
</gene>